<feature type="compositionally biased region" description="Polar residues" evidence="1">
    <location>
        <begin position="13"/>
        <end position="22"/>
    </location>
</feature>
<dbReference type="AlphaFoldDB" id="A0AAV9AY81"/>
<proteinExistence type="predicted"/>
<feature type="compositionally biased region" description="Basic and acidic residues" evidence="1">
    <location>
        <begin position="313"/>
        <end position="324"/>
    </location>
</feature>
<sequence>MRLPMDPTPPTSYPDSVDSSPRSRGGDSWDEPPPSAAKLRLMCSYGGRIVPRPHDKSLCYVGGDTRIVVADRRSSLSDLSSKLSKTLLHGRAFTLKYQLPNEDLDSLISVATDEDLDNMIDEYDRTLASSPFKPSRLRLFLFPTKPDSASSAPPSLLDVSAKSSDSWFVDALNSSASLPRGLSSTSVDSLLLGLDGGGGGGGGGSAAAPSPASVEADLKQTASDSPIVMETGSSFGSASSGPSLSNLPPVRVRSDGVDDRSPPAVAQVGVEEYFAQIGLQRAEDHPPPPPPPLMVVGGAPASVSPVENPNRVSSDDERSVDHGVARKAITTQPIAPPPQQQKLGNLDLPSPDSSINGPGFYQDQVTSVVSKERTSPATTTAPINTIPDPRREVRSDPYLIPTQLQDPNYGLPIQPEKQQPPPPLPQFVHTGHPHYMPHHATGHIPMASYYQPIHPQHHQQQQQQQQQFEQSTYPVYYVPYNLAMPPNLGEIPPTQATMASYNEPHYPPRPIPPKPEMGSNLYRTAAAAAAAAQPPPPTGQMMQAEADRQFFGYHHQLQNMSHYVDPLHGQQIYYTQPTSTTLLPQYQTVTSATMMSEATIASQPSDPKQSRGST</sequence>
<feature type="region of interest" description="Disordered" evidence="1">
    <location>
        <begin position="370"/>
        <end position="392"/>
    </location>
</feature>
<feature type="compositionally biased region" description="Low complexity" evidence="1">
    <location>
        <begin position="232"/>
        <end position="245"/>
    </location>
</feature>
<reference evidence="3" key="2">
    <citation type="submission" date="2023-06" db="EMBL/GenBank/DDBJ databases">
        <authorList>
            <person name="Ma L."/>
            <person name="Liu K.-W."/>
            <person name="Li Z."/>
            <person name="Hsiao Y.-Y."/>
            <person name="Qi Y."/>
            <person name="Fu T."/>
            <person name="Tang G."/>
            <person name="Zhang D."/>
            <person name="Sun W.-H."/>
            <person name="Liu D.-K."/>
            <person name="Li Y."/>
            <person name="Chen G.-Z."/>
            <person name="Liu X.-D."/>
            <person name="Liao X.-Y."/>
            <person name="Jiang Y.-T."/>
            <person name="Yu X."/>
            <person name="Hao Y."/>
            <person name="Huang J."/>
            <person name="Zhao X.-W."/>
            <person name="Ke S."/>
            <person name="Chen Y.-Y."/>
            <person name="Wu W.-L."/>
            <person name="Hsu J.-L."/>
            <person name="Lin Y.-F."/>
            <person name="Huang M.-D."/>
            <person name="Li C.-Y."/>
            <person name="Huang L."/>
            <person name="Wang Z.-W."/>
            <person name="Zhao X."/>
            <person name="Zhong W.-Y."/>
            <person name="Peng D.-H."/>
            <person name="Ahmad S."/>
            <person name="Lan S."/>
            <person name="Zhang J.-S."/>
            <person name="Tsai W.-C."/>
            <person name="Van De Peer Y."/>
            <person name="Liu Z.-J."/>
        </authorList>
    </citation>
    <scope>NUCLEOTIDE SEQUENCE</scope>
    <source>
        <strain evidence="3">SCP</strain>
        <tissue evidence="3">Leaves</tissue>
    </source>
</reference>
<feature type="region of interest" description="Disordered" evidence="1">
    <location>
        <begin position="281"/>
        <end position="352"/>
    </location>
</feature>
<dbReference type="PROSITE" id="PS51745">
    <property type="entry name" value="PB1"/>
    <property type="match status" value="1"/>
</dbReference>
<evidence type="ECO:0000313" key="4">
    <source>
        <dbReference type="Proteomes" id="UP001179952"/>
    </source>
</evidence>
<evidence type="ECO:0000313" key="3">
    <source>
        <dbReference type="EMBL" id="KAK1268897.1"/>
    </source>
</evidence>
<feature type="region of interest" description="Disordered" evidence="1">
    <location>
        <begin position="1"/>
        <end position="34"/>
    </location>
</feature>
<dbReference type="PANTHER" id="PTHR31066">
    <property type="entry name" value="OS05G0427100 PROTEIN-RELATED"/>
    <property type="match status" value="1"/>
</dbReference>
<organism evidence="3 4">
    <name type="scientific">Acorus gramineus</name>
    <name type="common">Dwarf sweet flag</name>
    <dbReference type="NCBI Taxonomy" id="55184"/>
    <lineage>
        <taxon>Eukaryota</taxon>
        <taxon>Viridiplantae</taxon>
        <taxon>Streptophyta</taxon>
        <taxon>Embryophyta</taxon>
        <taxon>Tracheophyta</taxon>
        <taxon>Spermatophyta</taxon>
        <taxon>Magnoliopsida</taxon>
        <taxon>Liliopsida</taxon>
        <taxon>Acoraceae</taxon>
        <taxon>Acorus</taxon>
    </lineage>
</organism>
<comment type="caution">
    <text evidence="3">The sequence shown here is derived from an EMBL/GenBank/DDBJ whole genome shotgun (WGS) entry which is preliminary data.</text>
</comment>
<dbReference type="EMBL" id="JAUJYN010000006">
    <property type="protein sequence ID" value="KAK1268897.1"/>
    <property type="molecule type" value="Genomic_DNA"/>
</dbReference>
<dbReference type="SMART" id="SM00666">
    <property type="entry name" value="PB1"/>
    <property type="match status" value="1"/>
</dbReference>
<evidence type="ECO:0000256" key="1">
    <source>
        <dbReference type="SAM" id="MobiDB-lite"/>
    </source>
</evidence>
<dbReference type="InterPro" id="IPR053198">
    <property type="entry name" value="Gynoecium_Dev_Regulator"/>
</dbReference>
<dbReference type="Pfam" id="PF00564">
    <property type="entry name" value="PB1"/>
    <property type="match status" value="1"/>
</dbReference>
<evidence type="ECO:0000259" key="2">
    <source>
        <dbReference type="PROSITE" id="PS51745"/>
    </source>
</evidence>
<gene>
    <name evidence="3" type="ORF">QJS04_geneDACA018480</name>
</gene>
<feature type="region of interest" description="Disordered" evidence="1">
    <location>
        <begin position="199"/>
        <end position="262"/>
    </location>
</feature>
<feature type="domain" description="PB1" evidence="2">
    <location>
        <begin position="38"/>
        <end position="144"/>
    </location>
</feature>
<reference evidence="3" key="1">
    <citation type="journal article" date="2023" name="Nat. Commun.">
        <title>Diploid and tetraploid genomes of Acorus and the evolution of monocots.</title>
        <authorList>
            <person name="Ma L."/>
            <person name="Liu K.W."/>
            <person name="Li Z."/>
            <person name="Hsiao Y.Y."/>
            <person name="Qi Y."/>
            <person name="Fu T."/>
            <person name="Tang G.D."/>
            <person name="Zhang D."/>
            <person name="Sun W.H."/>
            <person name="Liu D.K."/>
            <person name="Li Y."/>
            <person name="Chen G.Z."/>
            <person name="Liu X.D."/>
            <person name="Liao X.Y."/>
            <person name="Jiang Y.T."/>
            <person name="Yu X."/>
            <person name="Hao Y."/>
            <person name="Huang J."/>
            <person name="Zhao X.W."/>
            <person name="Ke S."/>
            <person name="Chen Y.Y."/>
            <person name="Wu W.L."/>
            <person name="Hsu J.L."/>
            <person name="Lin Y.F."/>
            <person name="Huang M.D."/>
            <person name="Li C.Y."/>
            <person name="Huang L."/>
            <person name="Wang Z.W."/>
            <person name="Zhao X."/>
            <person name="Zhong W.Y."/>
            <person name="Peng D.H."/>
            <person name="Ahmad S."/>
            <person name="Lan S."/>
            <person name="Zhang J.S."/>
            <person name="Tsai W.C."/>
            <person name="Van de Peer Y."/>
            <person name="Liu Z.J."/>
        </authorList>
    </citation>
    <scope>NUCLEOTIDE SEQUENCE</scope>
    <source>
        <strain evidence="3">SCP</strain>
    </source>
</reference>
<protein>
    <recommendedName>
        <fullName evidence="2">PB1 domain-containing protein</fullName>
    </recommendedName>
</protein>
<dbReference type="InterPro" id="IPR053793">
    <property type="entry name" value="PB1-like"/>
</dbReference>
<dbReference type="InterPro" id="IPR000270">
    <property type="entry name" value="PB1_dom"/>
</dbReference>
<feature type="compositionally biased region" description="Low complexity" evidence="1">
    <location>
        <begin position="376"/>
        <end position="387"/>
    </location>
</feature>
<dbReference type="CDD" id="cd06410">
    <property type="entry name" value="PB1_UP2"/>
    <property type="match status" value="1"/>
</dbReference>
<dbReference type="Proteomes" id="UP001179952">
    <property type="component" value="Unassembled WGS sequence"/>
</dbReference>
<name>A0AAV9AY81_ACOGR</name>
<dbReference type="PANTHER" id="PTHR31066:SF27">
    <property type="entry name" value="EXPRESSED PROTEIN"/>
    <property type="match status" value="1"/>
</dbReference>
<feature type="compositionally biased region" description="Pro residues" evidence="1">
    <location>
        <begin position="1"/>
        <end position="12"/>
    </location>
</feature>
<accession>A0AAV9AY81</accession>
<feature type="compositionally biased region" description="Basic and acidic residues" evidence="1">
    <location>
        <begin position="252"/>
        <end position="261"/>
    </location>
</feature>
<dbReference type="SUPFAM" id="SSF54277">
    <property type="entry name" value="CAD &amp; PB1 domains"/>
    <property type="match status" value="1"/>
</dbReference>
<dbReference type="Gene3D" id="3.10.20.90">
    <property type="entry name" value="Phosphatidylinositol 3-kinase Catalytic Subunit, Chain A, domain 1"/>
    <property type="match status" value="1"/>
</dbReference>
<keyword evidence="4" id="KW-1185">Reference proteome</keyword>